<dbReference type="FunFam" id="3.30.470.20:FF:000009">
    <property type="entry name" value="tubulin polyglutamylase TTLL5 isoform X1"/>
    <property type="match status" value="1"/>
</dbReference>
<dbReference type="GO" id="GO:0000226">
    <property type="term" value="P:microtubule cytoskeleton organization"/>
    <property type="evidence" value="ECO:0007669"/>
    <property type="project" value="TreeGrafter"/>
</dbReference>
<dbReference type="Pfam" id="PF03133">
    <property type="entry name" value="TTL"/>
    <property type="match status" value="1"/>
</dbReference>
<name>A0A8W8LQH6_MAGGI</name>
<feature type="region of interest" description="Disordered" evidence="7">
    <location>
        <begin position="954"/>
        <end position="979"/>
    </location>
</feature>
<dbReference type="EnsemblMetazoa" id="G2855.1">
    <property type="protein sequence ID" value="G2855.1:cds"/>
    <property type="gene ID" value="G2855"/>
</dbReference>
<dbReference type="Gene3D" id="3.30.470.20">
    <property type="entry name" value="ATP-grasp fold, B domain"/>
    <property type="match status" value="1"/>
</dbReference>
<dbReference type="GO" id="GO:0015631">
    <property type="term" value="F:tubulin binding"/>
    <property type="evidence" value="ECO:0007669"/>
    <property type="project" value="TreeGrafter"/>
</dbReference>
<evidence type="ECO:0000256" key="1">
    <source>
        <dbReference type="ARBA" id="ARBA00006820"/>
    </source>
</evidence>
<keyword evidence="2" id="KW-0436">Ligase</keyword>
<dbReference type="AlphaFoldDB" id="A0A8W8LQH6"/>
<evidence type="ECO:0000256" key="4">
    <source>
        <dbReference type="ARBA" id="ARBA00022741"/>
    </source>
</evidence>
<keyword evidence="5" id="KW-0067">ATP-binding</keyword>
<keyword evidence="4" id="KW-0547">Nucleotide-binding</keyword>
<dbReference type="Proteomes" id="UP000005408">
    <property type="component" value="Unassembled WGS sequence"/>
</dbReference>
<feature type="compositionally biased region" description="Polar residues" evidence="7">
    <location>
        <begin position="157"/>
        <end position="167"/>
    </location>
</feature>
<feature type="compositionally biased region" description="Low complexity" evidence="7">
    <location>
        <begin position="664"/>
        <end position="676"/>
    </location>
</feature>
<evidence type="ECO:0000313" key="8">
    <source>
        <dbReference type="EnsemblMetazoa" id="G2855.1:cds"/>
    </source>
</evidence>
<evidence type="ECO:0000256" key="5">
    <source>
        <dbReference type="ARBA" id="ARBA00022840"/>
    </source>
</evidence>
<accession>A0A8W8LQH6</accession>
<evidence type="ECO:0000313" key="9">
    <source>
        <dbReference type="Proteomes" id="UP000005408"/>
    </source>
</evidence>
<dbReference type="GO" id="GO:0005874">
    <property type="term" value="C:microtubule"/>
    <property type="evidence" value="ECO:0007669"/>
    <property type="project" value="UniProtKB-KW"/>
</dbReference>
<feature type="compositionally biased region" description="Basic and acidic residues" evidence="7">
    <location>
        <begin position="170"/>
        <end position="184"/>
    </location>
</feature>
<protein>
    <recommendedName>
        <fullName evidence="10">Tubulin polyglutamylase TTLL7</fullName>
    </recommendedName>
</protein>
<feature type="region of interest" description="Disordered" evidence="7">
    <location>
        <begin position="1"/>
        <end position="20"/>
    </location>
</feature>
<reference evidence="8" key="1">
    <citation type="submission" date="2022-08" db="UniProtKB">
        <authorList>
            <consortium name="EnsemblMetazoa"/>
        </authorList>
    </citation>
    <scope>IDENTIFICATION</scope>
    <source>
        <strain evidence="8">05x7-T-G4-1.051#20</strain>
    </source>
</reference>
<comment type="similarity">
    <text evidence="1">Belongs to the tubulin--tyrosine ligase family.</text>
</comment>
<evidence type="ECO:0008006" key="10">
    <source>
        <dbReference type="Google" id="ProtNLM"/>
    </source>
</evidence>
<keyword evidence="9" id="KW-1185">Reference proteome</keyword>
<evidence type="ECO:0000256" key="2">
    <source>
        <dbReference type="ARBA" id="ARBA00022598"/>
    </source>
</evidence>
<dbReference type="PANTHER" id="PTHR12241">
    <property type="entry name" value="TUBULIN POLYGLUTAMYLASE"/>
    <property type="match status" value="1"/>
</dbReference>
<feature type="compositionally biased region" description="Polar residues" evidence="7">
    <location>
        <begin position="723"/>
        <end position="761"/>
    </location>
</feature>
<keyword evidence="3" id="KW-0493">Microtubule</keyword>
<organism evidence="8 9">
    <name type="scientific">Magallana gigas</name>
    <name type="common">Pacific oyster</name>
    <name type="synonym">Crassostrea gigas</name>
    <dbReference type="NCBI Taxonomy" id="29159"/>
    <lineage>
        <taxon>Eukaryota</taxon>
        <taxon>Metazoa</taxon>
        <taxon>Spiralia</taxon>
        <taxon>Lophotrochozoa</taxon>
        <taxon>Mollusca</taxon>
        <taxon>Bivalvia</taxon>
        <taxon>Autobranchia</taxon>
        <taxon>Pteriomorphia</taxon>
        <taxon>Ostreida</taxon>
        <taxon>Ostreoidea</taxon>
        <taxon>Ostreidae</taxon>
        <taxon>Magallana</taxon>
    </lineage>
</organism>
<feature type="compositionally biased region" description="Basic residues" evidence="7">
    <location>
        <begin position="188"/>
        <end position="197"/>
    </location>
</feature>
<evidence type="ECO:0000256" key="7">
    <source>
        <dbReference type="SAM" id="MobiDB-lite"/>
    </source>
</evidence>
<dbReference type="GO" id="GO:0005524">
    <property type="term" value="F:ATP binding"/>
    <property type="evidence" value="ECO:0007669"/>
    <property type="project" value="UniProtKB-KW"/>
</dbReference>
<feature type="coiled-coil region" evidence="6">
    <location>
        <begin position="543"/>
        <end position="575"/>
    </location>
</feature>
<evidence type="ECO:0000256" key="6">
    <source>
        <dbReference type="SAM" id="Coils"/>
    </source>
</evidence>
<dbReference type="SUPFAM" id="SSF56059">
    <property type="entry name" value="Glutathione synthetase ATP-binding domain-like"/>
    <property type="match status" value="1"/>
</dbReference>
<dbReference type="GO" id="GO:0036064">
    <property type="term" value="C:ciliary basal body"/>
    <property type="evidence" value="ECO:0007669"/>
    <property type="project" value="TreeGrafter"/>
</dbReference>
<sequence length="1000" mass="115091">MSHDDNRNMSRHRIQASPLSRRKDEIHEAGGVLILRYWCVNRLLVTGKNDTGLGTCFSTTREDTLARSSENIVWNEFNCCRRIVQLCRDCLLMSISLQAEAKSTSPTKLLKTPNLSLLELGPQRQVSDPDGTTQYADPEPIDVTLTSLTQYARRPGATQSSLLQSARQPAPEEKRNTETEEKKAVPAPKKKRKKKHGITANLSGTRYEVIRLVCEKCKFDICKEDDPNSYLIWSDSFVSADRITELKPFQRINHFPGMVEVTRKDCLARNMMNLLQNYAKDLKAKKKYRTFIVKPANGAQGHGIQLYRNAEKIPPSEHFIVQEYIDKPLLLEGYKFDLRIYVLVTSCDPLRIFIFNDGLVRMSTDKYVNPADANLSNLYMHLTNYSVNKHNEYYQKGDSVETGSKRSIRYFNEYLRKNDFDTMLLWRRIYDMVVKTLLVAQPHLLHAYRMCRPGAPPGSDSVCFEVLGFDVLIDKKLNPWLLEINRSPSFGTDEKIDFDIKSALIEDTVRLLNIKLSDKRRNYFAQKAEAQKRLFRTTKRNEVDMSELEKKRLNIEKRKEELKEQLARVRKATAREDFENRNAGRFRRIFPSEDKLKQQKYVNIMSSIFGVVMSGRAPAMQKEIQKVYNNQWREEDILDMIAECEADEKDGKGGVNKVQRGPKPLSSMPMSVQSPPMEDEFELEEEDEEAEYASPPGSPSLNRRESRPPSTKSRPGSLRPDSRVSNDASSLCNSRPNSGVSSMRSRPTSNMSAMNSRSKSLSRINGKQSILQRSIIDDNFLITVVKEREDELTKKTLQALNDMRIKFPGKTDQEAELILDTLHENWKFHKPRIASYWLVKLDSIKRRKVIDIVRSNVRAVLQRIWRISDVDNLRLYRIFTRVFNRLLWSHGQGLWNCFSTTSQNGSWETIFSKSSENICENEFNCCRRIVQLCRDCLLIVYQFAAEAKSTSQQNSENTDLSSAGTLSSRDKSSTLMVPPNTQTLSQRYSKLYPRADTTAT</sequence>
<proteinExistence type="inferred from homology"/>
<dbReference type="InterPro" id="IPR004344">
    <property type="entry name" value="TTL/TTLL_fam"/>
</dbReference>
<feature type="region of interest" description="Disordered" evidence="7">
    <location>
        <begin position="156"/>
        <end position="198"/>
    </location>
</feature>
<keyword evidence="6" id="KW-0175">Coiled coil</keyword>
<dbReference type="PANTHER" id="PTHR12241:SF147">
    <property type="entry name" value="TUBULIN POLYGLUTAMYLASE TTLL7"/>
    <property type="match status" value="1"/>
</dbReference>
<dbReference type="GO" id="GO:0070740">
    <property type="term" value="F:tubulin-glutamic acid ligase activity"/>
    <property type="evidence" value="ECO:0007669"/>
    <property type="project" value="TreeGrafter"/>
</dbReference>
<dbReference type="PROSITE" id="PS51221">
    <property type="entry name" value="TTL"/>
    <property type="match status" value="1"/>
</dbReference>
<feature type="region of interest" description="Disordered" evidence="7">
    <location>
        <begin position="648"/>
        <end position="761"/>
    </location>
</feature>
<feature type="compositionally biased region" description="Acidic residues" evidence="7">
    <location>
        <begin position="677"/>
        <end position="691"/>
    </location>
</feature>
<evidence type="ECO:0000256" key="3">
    <source>
        <dbReference type="ARBA" id="ARBA00022701"/>
    </source>
</evidence>